<reference evidence="3" key="2">
    <citation type="journal article" date="2021" name="Microbiome">
        <title>Successional dynamics and alternative stable states in a saline activated sludge microbial community over 9 years.</title>
        <authorList>
            <person name="Wang Y."/>
            <person name="Ye J."/>
            <person name="Ju F."/>
            <person name="Liu L."/>
            <person name="Boyd J.A."/>
            <person name="Deng Y."/>
            <person name="Parks D.H."/>
            <person name="Jiang X."/>
            <person name="Yin X."/>
            <person name="Woodcroft B.J."/>
            <person name="Tyson G.W."/>
            <person name="Hugenholtz P."/>
            <person name="Polz M.F."/>
            <person name="Zhang T."/>
        </authorList>
    </citation>
    <scope>NUCLEOTIDE SEQUENCE</scope>
    <source>
        <strain evidence="3">HKST-UBA02</strain>
    </source>
</reference>
<evidence type="ECO:0000259" key="2">
    <source>
        <dbReference type="Pfam" id="PF13860"/>
    </source>
</evidence>
<organism evidence="3 4">
    <name type="scientific">Eiseniibacteriota bacterium</name>
    <dbReference type="NCBI Taxonomy" id="2212470"/>
    <lineage>
        <taxon>Bacteria</taxon>
        <taxon>Candidatus Eiseniibacteriota</taxon>
    </lineage>
</organism>
<dbReference type="Proteomes" id="UP000739538">
    <property type="component" value="Unassembled WGS sequence"/>
</dbReference>
<dbReference type="InterPro" id="IPR026444">
    <property type="entry name" value="Secre_tail"/>
</dbReference>
<dbReference type="NCBIfam" id="TIGR04183">
    <property type="entry name" value="Por_Secre_tail"/>
    <property type="match status" value="1"/>
</dbReference>
<sequence>MRLSLQSPLHLDPDPHEPESRRHLTHCRASSLRRLGKSSALAWMILFSPVVAYGTGPVLIADGRSTDLVAAEDGTMFAAIEGAEDRSVSVYRSIDGGWNWDQVFWDGSEDPNLAYRQPRLHLVDSEQAALYVAYAKNQIYDHTSSIEIGRCLDPFAAEPAFLRVTAAESDDLLSYPSITTDATTFQNYYVYLAFQSREMASGYGYRERVTHSVDQGAHWRPTHPVIEFGGGGDLATELLAANGTLHFAWHALGNGVRYARSITRAPTSQDQWVDWIQFDDTSRPRLLLGDATDEVWLGMTLDTQSTLIRSTDNGHSWPSVGESTLLDVAGVIPWLDDGDLSAVGTVDDVPTLAQWLGGSGGYWTYYPLFDAGFDNYNCTGAMRLPAFGGLWGVLTSEAYDSSFYGQWMEPNSSLFDVAASASSIHASPNPFGSETRITWSNEAATNGATLTVHDVNGRRVRRLVGSEGGDSRQSVTWDGTDDQGRAVPAGVYLLQLRTETGARLLSKVERVVR</sequence>
<dbReference type="InterPro" id="IPR036278">
    <property type="entry name" value="Sialidase_sf"/>
</dbReference>
<name>A0A956NL60_UNCEI</name>
<dbReference type="AlphaFoldDB" id="A0A956NL60"/>
<evidence type="ECO:0000313" key="4">
    <source>
        <dbReference type="Proteomes" id="UP000739538"/>
    </source>
</evidence>
<comment type="caution">
    <text evidence="3">The sequence shown here is derived from an EMBL/GenBank/DDBJ whole genome shotgun (WGS) entry which is preliminary data.</text>
</comment>
<dbReference type="Pfam" id="PF13860">
    <property type="entry name" value="FlgD_ig"/>
    <property type="match status" value="1"/>
</dbReference>
<dbReference type="CDD" id="cd15482">
    <property type="entry name" value="Sialidase_non-viral"/>
    <property type="match status" value="1"/>
</dbReference>
<dbReference type="SUPFAM" id="SSF50939">
    <property type="entry name" value="Sialidases"/>
    <property type="match status" value="1"/>
</dbReference>
<feature type="domain" description="FlgD/Vpr Ig-like" evidence="2">
    <location>
        <begin position="432"/>
        <end position="500"/>
    </location>
</feature>
<dbReference type="Gene3D" id="2.60.40.4070">
    <property type="match status" value="1"/>
</dbReference>
<evidence type="ECO:0000256" key="1">
    <source>
        <dbReference type="SAM" id="MobiDB-lite"/>
    </source>
</evidence>
<feature type="compositionally biased region" description="Basic and acidic residues" evidence="1">
    <location>
        <begin position="11"/>
        <end position="22"/>
    </location>
</feature>
<proteinExistence type="predicted"/>
<feature type="region of interest" description="Disordered" evidence="1">
    <location>
        <begin position="1"/>
        <end position="24"/>
    </location>
</feature>
<protein>
    <submittedName>
        <fullName evidence="3">T9SS type A sorting domain-containing protein</fullName>
    </submittedName>
</protein>
<dbReference type="EMBL" id="JAGQHS010000279">
    <property type="protein sequence ID" value="MCA9759180.1"/>
    <property type="molecule type" value="Genomic_DNA"/>
</dbReference>
<dbReference type="InterPro" id="IPR015943">
    <property type="entry name" value="WD40/YVTN_repeat-like_dom_sf"/>
</dbReference>
<reference evidence="3" key="1">
    <citation type="submission" date="2020-04" db="EMBL/GenBank/DDBJ databases">
        <authorList>
            <person name="Zhang T."/>
        </authorList>
    </citation>
    <scope>NUCLEOTIDE SEQUENCE</scope>
    <source>
        <strain evidence="3">HKST-UBA02</strain>
    </source>
</reference>
<dbReference type="Gene3D" id="2.130.10.10">
    <property type="entry name" value="YVTN repeat-like/Quinoprotein amine dehydrogenase"/>
    <property type="match status" value="1"/>
</dbReference>
<gene>
    <name evidence="3" type="ORF">KDA27_25525</name>
</gene>
<accession>A0A956NL60</accession>
<dbReference type="InterPro" id="IPR025965">
    <property type="entry name" value="FlgD/Vpr_Ig-like"/>
</dbReference>
<evidence type="ECO:0000313" key="3">
    <source>
        <dbReference type="EMBL" id="MCA9759180.1"/>
    </source>
</evidence>